<feature type="transmembrane region" description="Helical" evidence="7">
    <location>
        <begin position="96"/>
        <end position="112"/>
    </location>
</feature>
<evidence type="ECO:0000256" key="1">
    <source>
        <dbReference type="ARBA" id="ARBA00004651"/>
    </source>
</evidence>
<keyword evidence="5 7" id="KW-1133">Transmembrane helix</keyword>
<keyword evidence="6 7" id="KW-0472">Membrane</keyword>
<dbReference type="PANTHER" id="PTHR33778">
    <property type="entry name" value="PROTEIN MGTC"/>
    <property type="match status" value="1"/>
</dbReference>
<dbReference type="Proteomes" id="UP000190423">
    <property type="component" value="Unassembled WGS sequence"/>
</dbReference>
<evidence type="ECO:0000256" key="3">
    <source>
        <dbReference type="ARBA" id="ARBA00022475"/>
    </source>
</evidence>
<evidence type="ECO:0000313" key="9">
    <source>
        <dbReference type="EMBL" id="SJZ29549.1"/>
    </source>
</evidence>
<evidence type="ECO:0000256" key="5">
    <source>
        <dbReference type="ARBA" id="ARBA00022989"/>
    </source>
</evidence>
<reference evidence="9 10" key="1">
    <citation type="submission" date="2017-02" db="EMBL/GenBank/DDBJ databases">
        <authorList>
            <person name="Peterson S.W."/>
        </authorList>
    </citation>
    <scope>NUCLEOTIDE SEQUENCE [LARGE SCALE GENOMIC DNA]</scope>
    <source>
        <strain evidence="9 10">ATCC BAA-908</strain>
    </source>
</reference>
<sequence length="225" mass="24278">MIFSNIYIEYSARIAASFFCGLLLGFERKTRQHSVGMRTLILISVSSSLLAMLSSIITLEPGVTGGDPTRVAAGVVTGIGFLGAGAILRQGMNIKGLTSAAIIWTAAALGIACGVGQYFLAGITLAVSLASLIILEKVEFHLFPAEKSKNLTIVYENHDIDIQKVQQEVAEAGLIQRDLNMSESIEKERTVLRFSVKAPGEFKLDELTKKLMKTGKIIKISISDD</sequence>
<protein>
    <submittedName>
        <fullName evidence="9">Putative Mg2+ transporter-C (MgtC) family protein</fullName>
    </submittedName>
</protein>
<organism evidence="9 10">
    <name type="scientific">Treponema porcinum</name>
    <dbReference type="NCBI Taxonomy" id="261392"/>
    <lineage>
        <taxon>Bacteria</taxon>
        <taxon>Pseudomonadati</taxon>
        <taxon>Spirochaetota</taxon>
        <taxon>Spirochaetia</taxon>
        <taxon>Spirochaetales</taxon>
        <taxon>Treponemataceae</taxon>
        <taxon>Treponema</taxon>
    </lineage>
</organism>
<dbReference type="OrthoDB" id="9811198at2"/>
<evidence type="ECO:0000259" key="8">
    <source>
        <dbReference type="Pfam" id="PF02308"/>
    </source>
</evidence>
<dbReference type="InterPro" id="IPR003416">
    <property type="entry name" value="MgtC/SapB/SrpB/YhiD_fam"/>
</dbReference>
<evidence type="ECO:0000313" key="10">
    <source>
        <dbReference type="Proteomes" id="UP000190423"/>
    </source>
</evidence>
<keyword evidence="3" id="KW-1003">Cell membrane</keyword>
<feature type="transmembrane region" description="Helical" evidence="7">
    <location>
        <begin position="71"/>
        <end position="89"/>
    </location>
</feature>
<feature type="transmembrane region" description="Helical" evidence="7">
    <location>
        <begin position="6"/>
        <end position="26"/>
    </location>
</feature>
<keyword evidence="10" id="KW-1185">Reference proteome</keyword>
<name>A0A1T4JHC6_TREPO</name>
<dbReference type="PANTHER" id="PTHR33778:SF1">
    <property type="entry name" value="MAGNESIUM TRANSPORTER YHID-RELATED"/>
    <property type="match status" value="1"/>
</dbReference>
<evidence type="ECO:0000256" key="6">
    <source>
        <dbReference type="ARBA" id="ARBA00023136"/>
    </source>
</evidence>
<dbReference type="GeneID" id="78315375"/>
<dbReference type="Pfam" id="PF02308">
    <property type="entry name" value="MgtC"/>
    <property type="match status" value="1"/>
</dbReference>
<evidence type="ECO:0000256" key="7">
    <source>
        <dbReference type="SAM" id="Phobius"/>
    </source>
</evidence>
<dbReference type="STRING" id="261392.SAMN02745149_00051"/>
<dbReference type="InterPro" id="IPR049177">
    <property type="entry name" value="MgtC_SapB_SrpB_YhiD_N"/>
</dbReference>
<comment type="similarity">
    <text evidence="2">Belongs to the MgtC/SapB family.</text>
</comment>
<comment type="subcellular location">
    <subcellularLocation>
        <location evidence="1">Cell membrane</location>
        <topology evidence="1">Multi-pass membrane protein</topology>
    </subcellularLocation>
</comment>
<keyword evidence="4 7" id="KW-0812">Transmembrane</keyword>
<gene>
    <name evidence="9" type="ORF">SAMN02745149_00051</name>
</gene>
<proteinExistence type="inferred from homology"/>
<feature type="transmembrane region" description="Helical" evidence="7">
    <location>
        <begin position="38"/>
        <end position="59"/>
    </location>
</feature>
<dbReference type="PRINTS" id="PR01837">
    <property type="entry name" value="MGTCSAPBPROT"/>
</dbReference>
<feature type="domain" description="MgtC/SapB/SrpB/YhiD N-terminal" evidence="8">
    <location>
        <begin position="15"/>
        <end position="139"/>
    </location>
</feature>
<dbReference type="RefSeq" id="WP_078931979.1">
    <property type="nucleotide sequence ID" value="NZ_FUWG01000002.1"/>
</dbReference>
<evidence type="ECO:0000256" key="2">
    <source>
        <dbReference type="ARBA" id="ARBA00009298"/>
    </source>
</evidence>
<evidence type="ECO:0000256" key="4">
    <source>
        <dbReference type="ARBA" id="ARBA00022692"/>
    </source>
</evidence>
<dbReference type="EMBL" id="FUWG01000002">
    <property type="protein sequence ID" value="SJZ29549.1"/>
    <property type="molecule type" value="Genomic_DNA"/>
</dbReference>
<dbReference type="AlphaFoldDB" id="A0A1T4JHC6"/>
<dbReference type="GO" id="GO:0005886">
    <property type="term" value="C:plasma membrane"/>
    <property type="evidence" value="ECO:0007669"/>
    <property type="project" value="UniProtKB-SubCell"/>
</dbReference>
<accession>A0A1T4JHC6</accession>